<evidence type="ECO:0000256" key="5">
    <source>
        <dbReference type="ARBA" id="ARBA00023049"/>
    </source>
</evidence>
<keyword evidence="11" id="KW-1185">Reference proteome</keyword>
<dbReference type="CDD" id="cd09607">
    <property type="entry name" value="M3B_PepF"/>
    <property type="match status" value="1"/>
</dbReference>
<dbReference type="InterPro" id="IPR034006">
    <property type="entry name" value="M3B_PepF_2"/>
</dbReference>
<evidence type="ECO:0000259" key="8">
    <source>
        <dbReference type="Pfam" id="PF01432"/>
    </source>
</evidence>
<keyword evidence="1 6" id="KW-0645">Protease</keyword>
<dbReference type="Pfam" id="PF08439">
    <property type="entry name" value="Peptidase_M3_N"/>
    <property type="match status" value="1"/>
</dbReference>
<dbReference type="Proteomes" id="UP000267430">
    <property type="component" value="Unassembled WGS sequence"/>
</dbReference>
<evidence type="ECO:0000259" key="9">
    <source>
        <dbReference type="Pfam" id="PF08439"/>
    </source>
</evidence>
<dbReference type="GO" id="GO:0004222">
    <property type="term" value="F:metalloendopeptidase activity"/>
    <property type="evidence" value="ECO:0007669"/>
    <property type="project" value="InterPro"/>
</dbReference>
<dbReference type="InterPro" id="IPR042088">
    <property type="entry name" value="OligoPept_F_C"/>
</dbReference>
<dbReference type="Gene3D" id="1.10.1370.20">
    <property type="entry name" value="Oligoendopeptidase f, C-terminal domain"/>
    <property type="match status" value="1"/>
</dbReference>
<feature type="coiled-coil region" evidence="7">
    <location>
        <begin position="91"/>
        <end position="118"/>
    </location>
</feature>
<comment type="similarity">
    <text evidence="6">Belongs to the peptidase M3 family.</text>
</comment>
<dbReference type="InterPro" id="IPR001567">
    <property type="entry name" value="Pept_M3A_M3B_dom"/>
</dbReference>
<comment type="cofactor">
    <cofactor evidence="6">
        <name>Zn(2+)</name>
        <dbReference type="ChEBI" id="CHEBI:29105"/>
    </cofactor>
    <text evidence="6">Binds 1 zinc ion.</text>
</comment>
<dbReference type="AlphaFoldDB" id="A0A433HBQ2"/>
<evidence type="ECO:0000256" key="1">
    <source>
        <dbReference type="ARBA" id="ARBA00022670"/>
    </source>
</evidence>
<organism evidence="10 11">
    <name type="scientific">Peribacillus cavernae</name>
    <dbReference type="NCBI Taxonomy" id="1674310"/>
    <lineage>
        <taxon>Bacteria</taxon>
        <taxon>Bacillati</taxon>
        <taxon>Bacillota</taxon>
        <taxon>Bacilli</taxon>
        <taxon>Bacillales</taxon>
        <taxon>Bacillaceae</taxon>
        <taxon>Peribacillus</taxon>
    </lineage>
</organism>
<name>A0A433HBQ2_9BACI</name>
<keyword evidence="4 6" id="KW-0862">Zinc</keyword>
<reference evidence="10 11" key="1">
    <citation type="submission" date="2018-12" db="EMBL/GenBank/DDBJ databases">
        <title>Bacillus chawlae sp. nov., Bacillus glennii sp. nov., and Bacillus saganii sp. nov. Isolated from the Vehicle Assembly Building at Kennedy Space Center where the Viking Spacecraft were Assembled.</title>
        <authorList>
            <person name="Seuylemezian A."/>
            <person name="Vaishampayan P."/>
        </authorList>
    </citation>
    <scope>NUCLEOTIDE SEQUENCE [LARGE SCALE GENOMIC DNA]</scope>
    <source>
        <strain evidence="10 11">L5</strain>
    </source>
</reference>
<gene>
    <name evidence="10" type="ORF">ELQ35_20000</name>
</gene>
<dbReference type="EMBL" id="RYZZ01000040">
    <property type="protein sequence ID" value="RUQ25535.1"/>
    <property type="molecule type" value="Genomic_DNA"/>
</dbReference>
<dbReference type="SUPFAM" id="SSF55486">
    <property type="entry name" value="Metalloproteases ('zincins'), catalytic domain"/>
    <property type="match status" value="1"/>
</dbReference>
<accession>A0A433HBQ2</accession>
<evidence type="ECO:0000256" key="2">
    <source>
        <dbReference type="ARBA" id="ARBA00022723"/>
    </source>
</evidence>
<evidence type="ECO:0000256" key="6">
    <source>
        <dbReference type="RuleBase" id="RU003435"/>
    </source>
</evidence>
<keyword evidence="5 6" id="KW-0482">Metalloprotease</keyword>
<proteinExistence type="inferred from homology"/>
<dbReference type="GO" id="GO:0046872">
    <property type="term" value="F:metal ion binding"/>
    <property type="evidence" value="ECO:0007669"/>
    <property type="project" value="UniProtKB-UniRule"/>
</dbReference>
<protein>
    <submittedName>
        <fullName evidence="10">Oligoendopeptidase F</fullName>
    </submittedName>
</protein>
<evidence type="ECO:0000313" key="10">
    <source>
        <dbReference type="EMBL" id="RUQ25535.1"/>
    </source>
</evidence>
<keyword evidence="2 6" id="KW-0479">Metal-binding</keyword>
<keyword evidence="7" id="KW-0175">Coiled coil</keyword>
<evidence type="ECO:0000313" key="11">
    <source>
        <dbReference type="Proteomes" id="UP000267430"/>
    </source>
</evidence>
<evidence type="ECO:0000256" key="3">
    <source>
        <dbReference type="ARBA" id="ARBA00022801"/>
    </source>
</evidence>
<dbReference type="Pfam" id="PF01432">
    <property type="entry name" value="Peptidase_M3"/>
    <property type="match status" value="1"/>
</dbReference>
<comment type="caution">
    <text evidence="10">The sequence shown here is derived from an EMBL/GenBank/DDBJ whole genome shotgun (WGS) entry which is preliminary data.</text>
</comment>
<sequence>MKQTIRENWNLNSLYAGGVESEKLKDIITRLNLDIKQLYEKIKSFGLPIERSKIPDLLNLFQGIQEVMSDSLEVDEFLICVYSENVEDTKVSNLLAESSKIKAELESLKVELDQLLVRLPEKIWSDLLQQEEVKAYQFYLEERKQHANNKLPLEMEKMINDLSVNGFNGWGNHYDLLMSKLKFFEKDEKEEEISIGQALNQAMFSNDRSQRQKIARSIIKVCEKHADSFASVLNHITGYRLDVYKKRGWQNVLTELLEQNRIKEQTLLTLVSIVKQNKDIIKTFLKRKAQVAKLDKLAWYDILVPSFTTEKKVTYTEAAEIVITQFHSFHEKLGLFAEKAFKEGWIEAENRTDKTHGAFCASMPLSKESRVFLTFGGNYQDVVTLAHELGHAYHNYILHEEPAFSQHKGTSVAETASTFTENLVLDAAIARALNDEQKLSLLEMKITNGLKYLGMVPAMFEFELKLYEERKKGMLTEKEISNLMNEMDNNLYGDIVNEIDYYRWITIPHLYSTEQAFYNIPYTIGFLFSNGIYNLAKEQGTLFPAQYDELLRNSGRMTVEQLAERYLNQTVEEKRFWEASIQPTVDAINEYLLITEKMV</sequence>
<dbReference type="Gene3D" id="1.20.140.70">
    <property type="entry name" value="Oligopeptidase f, N-terminal domain"/>
    <property type="match status" value="1"/>
</dbReference>
<keyword evidence="3 6" id="KW-0378">Hydrolase</keyword>
<dbReference type="RefSeq" id="WP_126866943.1">
    <property type="nucleotide sequence ID" value="NZ_JAUSTX010000017.1"/>
</dbReference>
<dbReference type="OrthoDB" id="9769691at2"/>
<dbReference type="InterPro" id="IPR013647">
    <property type="entry name" value="OligopepF_N_dom"/>
</dbReference>
<evidence type="ECO:0000256" key="7">
    <source>
        <dbReference type="SAM" id="Coils"/>
    </source>
</evidence>
<feature type="domain" description="Oligopeptidase F N-terminal" evidence="9">
    <location>
        <begin position="116"/>
        <end position="183"/>
    </location>
</feature>
<dbReference type="GO" id="GO:0006508">
    <property type="term" value="P:proteolysis"/>
    <property type="evidence" value="ECO:0007669"/>
    <property type="project" value="UniProtKB-KW"/>
</dbReference>
<feature type="domain" description="Peptidase M3A/M3B catalytic" evidence="8">
    <location>
        <begin position="205"/>
        <end position="567"/>
    </location>
</feature>
<evidence type="ECO:0000256" key="4">
    <source>
        <dbReference type="ARBA" id="ARBA00022833"/>
    </source>
</evidence>